<name>A0ABV5G0J0_9MICC</name>
<feature type="compositionally biased region" description="Low complexity" evidence="1">
    <location>
        <begin position="62"/>
        <end position="71"/>
    </location>
</feature>
<organism evidence="2 3">
    <name type="scientific">Citricoccus parietis</name>
    <dbReference type="NCBI Taxonomy" id="592307"/>
    <lineage>
        <taxon>Bacteria</taxon>
        <taxon>Bacillati</taxon>
        <taxon>Actinomycetota</taxon>
        <taxon>Actinomycetes</taxon>
        <taxon>Micrococcales</taxon>
        <taxon>Micrococcaceae</taxon>
        <taxon>Citricoccus</taxon>
    </lineage>
</organism>
<protein>
    <submittedName>
        <fullName evidence="2">Uncharacterized protein</fullName>
    </submittedName>
</protein>
<comment type="caution">
    <text evidence="2">The sequence shown here is derived from an EMBL/GenBank/DDBJ whole genome shotgun (WGS) entry which is preliminary data.</text>
</comment>
<gene>
    <name evidence="2" type="ORF">ACFFX0_15080</name>
</gene>
<reference evidence="2 3" key="1">
    <citation type="submission" date="2024-09" db="EMBL/GenBank/DDBJ databases">
        <authorList>
            <person name="Sun Q."/>
            <person name="Mori K."/>
        </authorList>
    </citation>
    <scope>NUCLEOTIDE SEQUENCE [LARGE SCALE GENOMIC DNA]</scope>
    <source>
        <strain evidence="2 3">CCM 7609</strain>
    </source>
</reference>
<evidence type="ECO:0000313" key="3">
    <source>
        <dbReference type="Proteomes" id="UP001589575"/>
    </source>
</evidence>
<evidence type="ECO:0000313" key="2">
    <source>
        <dbReference type="EMBL" id="MFB9072447.1"/>
    </source>
</evidence>
<evidence type="ECO:0000256" key="1">
    <source>
        <dbReference type="SAM" id="MobiDB-lite"/>
    </source>
</evidence>
<keyword evidence="3" id="KW-1185">Reference proteome</keyword>
<dbReference type="Proteomes" id="UP001589575">
    <property type="component" value="Unassembled WGS sequence"/>
</dbReference>
<proteinExistence type="predicted"/>
<sequence>MPTSAGGAWARRCCPGCWPASPRTRRSRWCSPRWSTPTIIRPTPCTGTRRHGCGSMPGSVDRSWTCPTSSRRSTRRRTPSTACSCWSWPRRSASSAGSGCCRRRDWPQP</sequence>
<feature type="region of interest" description="Disordered" evidence="1">
    <location>
        <begin position="48"/>
        <end position="109"/>
    </location>
</feature>
<accession>A0ABV5G0J0</accession>
<dbReference type="EMBL" id="JBHMFI010000001">
    <property type="protein sequence ID" value="MFB9072447.1"/>
    <property type="molecule type" value="Genomic_DNA"/>
</dbReference>